<keyword evidence="4" id="KW-1185">Reference proteome</keyword>
<proteinExistence type="predicted"/>
<dbReference type="EMBL" id="JAOL01000072">
    <property type="protein sequence ID" value="EUA92617.1"/>
    <property type="molecule type" value="Genomic_DNA"/>
</dbReference>
<keyword evidence="2" id="KW-0812">Transmembrane</keyword>
<protein>
    <submittedName>
        <fullName evidence="3">Uncharacterized protein</fullName>
    </submittedName>
</protein>
<gene>
    <name evidence="3" type="ORF">I551_0749</name>
</gene>
<feature type="transmembrane region" description="Helical" evidence="2">
    <location>
        <begin position="33"/>
        <end position="54"/>
    </location>
</feature>
<evidence type="ECO:0000313" key="4">
    <source>
        <dbReference type="Proteomes" id="UP000020681"/>
    </source>
</evidence>
<evidence type="ECO:0000256" key="2">
    <source>
        <dbReference type="SAM" id="Phobius"/>
    </source>
</evidence>
<keyword evidence="2" id="KW-1133">Transmembrane helix</keyword>
<name>A0ABN0R691_MYCUL</name>
<dbReference type="Proteomes" id="UP000020681">
    <property type="component" value="Unassembled WGS sequence"/>
</dbReference>
<feature type="compositionally biased region" description="Basic and acidic residues" evidence="1">
    <location>
        <begin position="1"/>
        <end position="17"/>
    </location>
</feature>
<sequence>MTKLTVHDRGAAQHDDPIGSIRPVGHNMRMRKVLVGLTATAIVLGIVILGAVGIDFGPASTRNTGCRPAYARLRTWGRTRLSPSSASRSFRKR</sequence>
<feature type="region of interest" description="Disordered" evidence="1">
    <location>
        <begin position="1"/>
        <end position="20"/>
    </location>
</feature>
<evidence type="ECO:0000313" key="3">
    <source>
        <dbReference type="EMBL" id="EUA92617.1"/>
    </source>
</evidence>
<keyword evidence="2" id="KW-0472">Membrane</keyword>
<accession>A0ABN0R691</accession>
<evidence type="ECO:0000256" key="1">
    <source>
        <dbReference type="SAM" id="MobiDB-lite"/>
    </source>
</evidence>
<comment type="caution">
    <text evidence="3">The sequence shown here is derived from an EMBL/GenBank/DDBJ whole genome shotgun (WGS) entry which is preliminary data.</text>
</comment>
<reference evidence="3 4" key="1">
    <citation type="submission" date="2014-01" db="EMBL/GenBank/DDBJ databases">
        <authorList>
            <person name="Dobos K."/>
            <person name="Lenaerts A."/>
            <person name="Ordway D."/>
            <person name="DeGroote M.A."/>
            <person name="Parker T."/>
            <person name="Sizemore C."/>
            <person name="Tallon L.J."/>
            <person name="Sadzewicz L.K."/>
            <person name="Sengamalay N."/>
            <person name="Fraser C.M."/>
            <person name="Hine E."/>
            <person name="Shefchek K.A."/>
            <person name="Das S.P."/>
            <person name="Tettelin H."/>
        </authorList>
    </citation>
    <scope>NUCLEOTIDE SEQUENCE [LARGE SCALE GENOMIC DNA]</scope>
    <source>
        <strain evidence="3 4">Harvey</strain>
    </source>
</reference>
<organism evidence="3 4">
    <name type="scientific">Mycobacterium ulcerans str. Harvey</name>
    <dbReference type="NCBI Taxonomy" id="1299332"/>
    <lineage>
        <taxon>Bacteria</taxon>
        <taxon>Bacillati</taxon>
        <taxon>Actinomycetota</taxon>
        <taxon>Actinomycetes</taxon>
        <taxon>Mycobacteriales</taxon>
        <taxon>Mycobacteriaceae</taxon>
        <taxon>Mycobacterium</taxon>
        <taxon>Mycobacterium ulcerans group</taxon>
    </lineage>
</organism>